<feature type="region of interest" description="Disordered" evidence="3">
    <location>
        <begin position="249"/>
        <end position="282"/>
    </location>
</feature>
<sequence>MKRRRQAAVAGGLVLIGVAAVSGWALFDGSAAGPEPAATAPATATAPVTRTDVAQRSPANGTLGHAGGYDLVAAGQGTITRLPAVGQVVKRGDAAYEVDGRRVPLLYGTRAVWRTFRLGMSDGSDVRQLETNLTALGYGDALTVDGHFSYATYWAVRRWQDDAHLPVTGTVPLGRIVFAPGAVRITGRDVKAGTPVHPGLLVVHGSSDRRVVTVQLSPADTPKVHVGDDAIVTLPDGTSRRGTVTAVSAVASSSNGDSGASGGSPGGGSSGGSSGGGSPSVVPATVTVDGALHGYLDQAQVQVQITSDEHKNVLAVPIVALRALPGGRYEVVVVDGATRRHVPVETGLFDETNGVAEVSGAGLTEGAHVEVPGAGS</sequence>
<evidence type="ECO:0000313" key="6">
    <source>
        <dbReference type="Proteomes" id="UP001500503"/>
    </source>
</evidence>
<dbReference type="PANTHER" id="PTHR32347">
    <property type="entry name" value="EFFLUX SYSTEM COMPONENT YKNX-RELATED"/>
    <property type="match status" value="1"/>
</dbReference>
<keyword evidence="6" id="KW-1185">Reference proteome</keyword>
<comment type="subcellular location">
    <subcellularLocation>
        <location evidence="1">Cell envelope</location>
    </subcellularLocation>
</comment>
<evidence type="ECO:0000256" key="2">
    <source>
        <dbReference type="ARBA" id="ARBA00023054"/>
    </source>
</evidence>
<gene>
    <name evidence="5" type="ORF">GCM10023191_058860</name>
</gene>
<comment type="caution">
    <text evidence="5">The sequence shown here is derived from an EMBL/GenBank/DDBJ whole genome shotgun (WGS) entry which is preliminary data.</text>
</comment>
<dbReference type="Proteomes" id="UP001500503">
    <property type="component" value="Unassembled WGS sequence"/>
</dbReference>
<feature type="compositionally biased region" description="Gly residues" evidence="3">
    <location>
        <begin position="259"/>
        <end position="278"/>
    </location>
</feature>
<organism evidence="5 6">
    <name type="scientific">Actinoallomurus oryzae</name>
    <dbReference type="NCBI Taxonomy" id="502180"/>
    <lineage>
        <taxon>Bacteria</taxon>
        <taxon>Bacillati</taxon>
        <taxon>Actinomycetota</taxon>
        <taxon>Actinomycetes</taxon>
        <taxon>Streptosporangiales</taxon>
        <taxon>Thermomonosporaceae</taxon>
        <taxon>Actinoallomurus</taxon>
    </lineage>
</organism>
<dbReference type="Gene3D" id="1.10.101.10">
    <property type="entry name" value="PGBD-like superfamily/PGBD"/>
    <property type="match status" value="1"/>
</dbReference>
<keyword evidence="2" id="KW-0175">Coiled coil</keyword>
<evidence type="ECO:0000313" key="5">
    <source>
        <dbReference type="EMBL" id="GAA4504496.1"/>
    </source>
</evidence>
<reference evidence="6" key="1">
    <citation type="journal article" date="2019" name="Int. J. Syst. Evol. Microbiol.">
        <title>The Global Catalogue of Microorganisms (GCM) 10K type strain sequencing project: providing services to taxonomists for standard genome sequencing and annotation.</title>
        <authorList>
            <consortium name="The Broad Institute Genomics Platform"/>
            <consortium name="The Broad Institute Genome Sequencing Center for Infectious Disease"/>
            <person name="Wu L."/>
            <person name="Ma J."/>
        </authorList>
    </citation>
    <scope>NUCLEOTIDE SEQUENCE [LARGE SCALE GENOMIC DNA]</scope>
    <source>
        <strain evidence="6">JCM 17933</strain>
    </source>
</reference>
<feature type="compositionally biased region" description="Low complexity" evidence="3">
    <location>
        <begin position="249"/>
        <end position="258"/>
    </location>
</feature>
<feature type="domain" description="Peptidoglycan binding-like" evidence="4">
    <location>
        <begin position="123"/>
        <end position="170"/>
    </location>
</feature>
<evidence type="ECO:0000259" key="4">
    <source>
        <dbReference type="Pfam" id="PF01471"/>
    </source>
</evidence>
<dbReference type="InterPro" id="IPR002477">
    <property type="entry name" value="Peptidoglycan-bd-like"/>
</dbReference>
<dbReference type="EMBL" id="BAABHF010000035">
    <property type="protein sequence ID" value="GAA4504496.1"/>
    <property type="molecule type" value="Genomic_DNA"/>
</dbReference>
<dbReference type="RefSeq" id="WP_345469300.1">
    <property type="nucleotide sequence ID" value="NZ_BAABHF010000035.1"/>
</dbReference>
<dbReference type="Pfam" id="PF01471">
    <property type="entry name" value="PG_binding_1"/>
    <property type="match status" value="1"/>
</dbReference>
<name>A0ABP8QPF9_9ACTN</name>
<dbReference type="PANTHER" id="PTHR32347:SF27">
    <property type="entry name" value="RND EFFLUX PUMP MEMBRANE FUSION PROTEIN BARREL-SANDWICH DOMAIN-CONTAINING PROTEIN"/>
    <property type="match status" value="1"/>
</dbReference>
<evidence type="ECO:0000256" key="3">
    <source>
        <dbReference type="SAM" id="MobiDB-lite"/>
    </source>
</evidence>
<dbReference type="SUPFAM" id="SSF47090">
    <property type="entry name" value="PGBD-like"/>
    <property type="match status" value="1"/>
</dbReference>
<dbReference type="InterPro" id="IPR050465">
    <property type="entry name" value="UPF0194_transport"/>
</dbReference>
<dbReference type="InterPro" id="IPR036365">
    <property type="entry name" value="PGBD-like_sf"/>
</dbReference>
<accession>A0ABP8QPF9</accession>
<proteinExistence type="predicted"/>
<protein>
    <submittedName>
        <fullName evidence="5">Peptidoglycan-binding protein</fullName>
    </submittedName>
</protein>
<dbReference type="InterPro" id="IPR036366">
    <property type="entry name" value="PGBDSf"/>
</dbReference>
<evidence type="ECO:0000256" key="1">
    <source>
        <dbReference type="ARBA" id="ARBA00004196"/>
    </source>
</evidence>
<dbReference type="Gene3D" id="2.40.420.20">
    <property type="match status" value="1"/>
</dbReference>